<dbReference type="SUPFAM" id="SSF54060">
    <property type="entry name" value="His-Me finger endonucleases"/>
    <property type="match status" value="1"/>
</dbReference>
<proteinExistence type="predicted"/>
<feature type="compositionally biased region" description="Low complexity" evidence="1">
    <location>
        <begin position="62"/>
        <end position="77"/>
    </location>
</feature>
<evidence type="ECO:0000256" key="1">
    <source>
        <dbReference type="SAM" id="MobiDB-lite"/>
    </source>
</evidence>
<accession>A0A7K1LBX3</accession>
<dbReference type="Pfam" id="PF13930">
    <property type="entry name" value="Endonuclea_NS_2"/>
    <property type="match status" value="1"/>
</dbReference>
<gene>
    <name evidence="3" type="ORF">GNZ18_34610</name>
</gene>
<feature type="domain" description="Type VII secretion system protein EssD-like" evidence="2">
    <location>
        <begin position="95"/>
        <end position="210"/>
    </location>
</feature>
<name>A0A7K1LBX3_9ACTN</name>
<protein>
    <recommendedName>
        <fullName evidence="2">Type VII secretion system protein EssD-like domain-containing protein</fullName>
    </recommendedName>
</protein>
<reference evidence="3 4" key="1">
    <citation type="submission" date="2019-11" db="EMBL/GenBank/DDBJ databases">
        <authorList>
            <person name="Cao P."/>
        </authorList>
    </citation>
    <scope>NUCLEOTIDE SEQUENCE [LARGE SCALE GENOMIC DNA]</scope>
    <source>
        <strain evidence="3 4">NEAU-AAG5</strain>
    </source>
</reference>
<evidence type="ECO:0000313" key="3">
    <source>
        <dbReference type="EMBL" id="MUN41685.1"/>
    </source>
</evidence>
<organism evidence="3 4">
    <name type="scientific">Actinomadura litoris</name>
    <dbReference type="NCBI Taxonomy" id="2678616"/>
    <lineage>
        <taxon>Bacteria</taxon>
        <taxon>Bacillati</taxon>
        <taxon>Actinomycetota</taxon>
        <taxon>Actinomycetes</taxon>
        <taxon>Streptosporangiales</taxon>
        <taxon>Thermomonosporaceae</taxon>
        <taxon>Actinomadura</taxon>
    </lineage>
</organism>
<feature type="region of interest" description="Disordered" evidence="1">
    <location>
        <begin position="1"/>
        <end position="91"/>
    </location>
</feature>
<sequence length="251" mass="27452">MCHHGRSTRAPLDPAAPLHAPDRRADRHHRPGHPSLGQHRRPRQRPCADPVPGRIIGGIAGRGARPPVRGPAAGDPARVVREQEVPEEERHDHRRWVFRTDARGRPKTATAKPLAAGAGHPDPQCRADVGHFGGTGYDGGHLIAQTLRGPTRRHNLVPQWHTINRGIYHSFENAAKKCLAKGQVQVYTATVFYPRSGDSVIPDHFKTSMTVKAPNFHAKKITLKNIPNSNANTDALKTQLDNDVKAAGCTS</sequence>
<feature type="compositionally biased region" description="Low complexity" evidence="1">
    <location>
        <begin position="9"/>
        <end position="19"/>
    </location>
</feature>
<evidence type="ECO:0000259" key="2">
    <source>
        <dbReference type="Pfam" id="PF13930"/>
    </source>
</evidence>
<dbReference type="InterPro" id="IPR044925">
    <property type="entry name" value="His-Me_finger_sf"/>
</dbReference>
<dbReference type="InterPro" id="IPR044929">
    <property type="entry name" value="DNA/RNA_non-sp_Endonuclease_sf"/>
</dbReference>
<keyword evidence="4" id="KW-1185">Reference proteome</keyword>
<dbReference type="InterPro" id="IPR044927">
    <property type="entry name" value="Endonuclea_NS_2"/>
</dbReference>
<dbReference type="AlphaFoldDB" id="A0A7K1LBX3"/>
<feature type="compositionally biased region" description="Basic and acidic residues" evidence="1">
    <location>
        <begin position="78"/>
        <end position="91"/>
    </location>
</feature>
<dbReference type="Gene3D" id="3.40.570.10">
    <property type="entry name" value="Extracellular Endonuclease, subunit A"/>
    <property type="match status" value="1"/>
</dbReference>
<dbReference type="EMBL" id="WOFH01000015">
    <property type="protein sequence ID" value="MUN41685.1"/>
    <property type="molecule type" value="Genomic_DNA"/>
</dbReference>
<comment type="caution">
    <text evidence="3">The sequence shown here is derived from an EMBL/GenBank/DDBJ whole genome shotgun (WGS) entry which is preliminary data.</text>
</comment>
<feature type="compositionally biased region" description="Basic residues" evidence="1">
    <location>
        <begin position="26"/>
        <end position="44"/>
    </location>
</feature>
<evidence type="ECO:0000313" key="4">
    <source>
        <dbReference type="Proteomes" id="UP000432015"/>
    </source>
</evidence>
<feature type="region of interest" description="Disordered" evidence="1">
    <location>
        <begin position="102"/>
        <end position="121"/>
    </location>
</feature>
<dbReference type="Proteomes" id="UP000432015">
    <property type="component" value="Unassembled WGS sequence"/>
</dbReference>